<comment type="similarity">
    <text evidence="2">Belongs to the major facilitator superfamily.</text>
</comment>
<keyword evidence="7 8" id="KW-0472">Membrane</keyword>
<dbReference type="PANTHER" id="PTHR43271:SF1">
    <property type="entry name" value="INNER MEMBRANE TRANSPORT PROTEIN YNFM"/>
    <property type="match status" value="1"/>
</dbReference>
<evidence type="ECO:0000256" key="5">
    <source>
        <dbReference type="ARBA" id="ARBA00022692"/>
    </source>
</evidence>
<dbReference type="PROSITE" id="PS50850">
    <property type="entry name" value="MFS"/>
    <property type="match status" value="1"/>
</dbReference>
<feature type="transmembrane region" description="Helical" evidence="8">
    <location>
        <begin position="347"/>
        <end position="371"/>
    </location>
</feature>
<keyword evidence="4" id="KW-1003">Cell membrane</keyword>
<comment type="subcellular location">
    <subcellularLocation>
        <location evidence="1">Cell membrane</location>
        <topology evidence="1">Multi-pass membrane protein</topology>
    </subcellularLocation>
</comment>
<dbReference type="Gene3D" id="1.20.1250.20">
    <property type="entry name" value="MFS general substrate transporter like domains"/>
    <property type="match status" value="1"/>
</dbReference>
<reference evidence="11" key="1">
    <citation type="journal article" date="2019" name="Int. J. Syst. Evol. Microbiol.">
        <title>The Global Catalogue of Microorganisms (GCM) 10K type strain sequencing project: providing services to taxonomists for standard genome sequencing and annotation.</title>
        <authorList>
            <consortium name="The Broad Institute Genomics Platform"/>
            <consortium name="The Broad Institute Genome Sequencing Center for Infectious Disease"/>
            <person name="Wu L."/>
            <person name="Ma J."/>
        </authorList>
    </citation>
    <scope>NUCLEOTIDE SEQUENCE [LARGE SCALE GENOMIC DNA]</scope>
    <source>
        <strain evidence="11">CCUG 43114</strain>
    </source>
</reference>
<keyword evidence="5 8" id="KW-0812">Transmembrane</keyword>
<evidence type="ECO:0000256" key="6">
    <source>
        <dbReference type="ARBA" id="ARBA00022989"/>
    </source>
</evidence>
<dbReference type="Pfam" id="PF07690">
    <property type="entry name" value="MFS_1"/>
    <property type="match status" value="1"/>
</dbReference>
<feature type="transmembrane region" description="Helical" evidence="8">
    <location>
        <begin position="221"/>
        <end position="240"/>
    </location>
</feature>
<evidence type="ECO:0000256" key="8">
    <source>
        <dbReference type="SAM" id="Phobius"/>
    </source>
</evidence>
<feature type="transmembrane region" description="Helical" evidence="8">
    <location>
        <begin position="21"/>
        <end position="41"/>
    </location>
</feature>
<name>A0ABW0GTP4_9MICO</name>
<sequence length="412" mass="41173">MAADTEGGLRPGTPELRRVSVALFLAGVATFAAVWATQPLLPTLSAEFGVTPAQAALSVSGPTLALGLGLLVAGPLSDTRGRTWLVHGSLGLSGLLGLACAAAWSWESLLALRTLQGLALAGLPAVATAYLREEVHRDAAAGVIGLYVGGTALGGMSGRLLAAPLAEWAGWRAAIAGVAVLVLLCALLVRWSLPPSQRFRPAPGRPRAVAAQLARQLRDPVLVGLFACGGLLMGAFVAVFNGLAFRLESPEFGLSTGVAGLVFATYALGSVASALAGRVSSRVGPRPVAPVAVAVAVGGILLTLAAPLGLVVTGTAVMVVGFFAAHGVASGWVTARASLGVGGAGQAASLYLLAYYAGASGAGAAAGAAWARSGWPGVVVLASTLMGTALVVTVVLARTRRLRVTPAPVPEP</sequence>
<dbReference type="EMBL" id="JBHSLD010000015">
    <property type="protein sequence ID" value="MFC5382196.1"/>
    <property type="molecule type" value="Genomic_DNA"/>
</dbReference>
<accession>A0ABW0GTP4</accession>
<evidence type="ECO:0000256" key="1">
    <source>
        <dbReference type="ARBA" id="ARBA00004651"/>
    </source>
</evidence>
<organism evidence="10 11">
    <name type="scientific">Aquipuribacter nitratireducens</name>
    <dbReference type="NCBI Taxonomy" id="650104"/>
    <lineage>
        <taxon>Bacteria</taxon>
        <taxon>Bacillati</taxon>
        <taxon>Actinomycetota</taxon>
        <taxon>Actinomycetes</taxon>
        <taxon>Micrococcales</taxon>
        <taxon>Intrasporangiaceae</taxon>
        <taxon>Aquipuribacter</taxon>
    </lineage>
</organism>
<dbReference type="SUPFAM" id="SSF103473">
    <property type="entry name" value="MFS general substrate transporter"/>
    <property type="match status" value="1"/>
</dbReference>
<keyword evidence="11" id="KW-1185">Reference proteome</keyword>
<feature type="transmembrane region" description="Helical" evidence="8">
    <location>
        <begin position="252"/>
        <end position="276"/>
    </location>
</feature>
<evidence type="ECO:0000256" key="2">
    <source>
        <dbReference type="ARBA" id="ARBA00008335"/>
    </source>
</evidence>
<gene>
    <name evidence="10" type="ORF">ACFPJ6_15615</name>
</gene>
<dbReference type="PANTHER" id="PTHR43271">
    <property type="entry name" value="BLL2771 PROTEIN"/>
    <property type="match status" value="1"/>
</dbReference>
<evidence type="ECO:0000259" key="9">
    <source>
        <dbReference type="PROSITE" id="PS50850"/>
    </source>
</evidence>
<feature type="transmembrane region" description="Helical" evidence="8">
    <location>
        <begin position="84"/>
        <end position="104"/>
    </location>
</feature>
<feature type="transmembrane region" description="Helical" evidence="8">
    <location>
        <begin position="168"/>
        <end position="189"/>
    </location>
</feature>
<feature type="domain" description="Major facilitator superfamily (MFS) profile" evidence="9">
    <location>
        <begin position="15"/>
        <end position="400"/>
    </location>
</feature>
<protein>
    <submittedName>
        <fullName evidence="10">MFS transporter</fullName>
    </submittedName>
</protein>
<feature type="transmembrane region" description="Helical" evidence="8">
    <location>
        <begin position="288"/>
        <end position="310"/>
    </location>
</feature>
<dbReference type="RefSeq" id="WP_340271326.1">
    <property type="nucleotide sequence ID" value="NZ_JBBEOG010000010.1"/>
</dbReference>
<evidence type="ECO:0000313" key="11">
    <source>
        <dbReference type="Proteomes" id="UP001596122"/>
    </source>
</evidence>
<evidence type="ECO:0000256" key="4">
    <source>
        <dbReference type="ARBA" id="ARBA00022475"/>
    </source>
</evidence>
<evidence type="ECO:0000256" key="7">
    <source>
        <dbReference type="ARBA" id="ARBA00023136"/>
    </source>
</evidence>
<proteinExistence type="inferred from homology"/>
<keyword evidence="3" id="KW-0813">Transport</keyword>
<evidence type="ECO:0000256" key="3">
    <source>
        <dbReference type="ARBA" id="ARBA00022448"/>
    </source>
</evidence>
<dbReference type="InterPro" id="IPR011701">
    <property type="entry name" value="MFS"/>
</dbReference>
<feature type="transmembrane region" description="Helical" evidence="8">
    <location>
        <begin position="143"/>
        <end position="162"/>
    </location>
</feature>
<feature type="transmembrane region" description="Helical" evidence="8">
    <location>
        <begin position="110"/>
        <end position="131"/>
    </location>
</feature>
<feature type="transmembrane region" description="Helical" evidence="8">
    <location>
        <begin position="377"/>
        <end position="397"/>
    </location>
</feature>
<dbReference type="InterPro" id="IPR020846">
    <property type="entry name" value="MFS_dom"/>
</dbReference>
<dbReference type="Proteomes" id="UP001596122">
    <property type="component" value="Unassembled WGS sequence"/>
</dbReference>
<feature type="transmembrane region" description="Helical" evidence="8">
    <location>
        <begin position="316"/>
        <end position="335"/>
    </location>
</feature>
<dbReference type="InterPro" id="IPR036259">
    <property type="entry name" value="MFS_trans_sf"/>
</dbReference>
<evidence type="ECO:0000313" key="10">
    <source>
        <dbReference type="EMBL" id="MFC5382196.1"/>
    </source>
</evidence>
<comment type="caution">
    <text evidence="10">The sequence shown here is derived from an EMBL/GenBank/DDBJ whole genome shotgun (WGS) entry which is preliminary data.</text>
</comment>
<feature type="transmembrane region" description="Helical" evidence="8">
    <location>
        <begin position="53"/>
        <end position="72"/>
    </location>
</feature>
<keyword evidence="6 8" id="KW-1133">Transmembrane helix</keyword>
<dbReference type="CDD" id="cd17324">
    <property type="entry name" value="MFS_NepI_like"/>
    <property type="match status" value="1"/>
</dbReference>